<sequence length="63" mass="7285">MFQSLIEFFLMIPVTVASSERINQNLHEVVSVIRIVEWSSNFINREGFLENIDVDVIINDLSC</sequence>
<proteinExistence type="predicted"/>
<dbReference type="EMBL" id="SMMG02000002">
    <property type="protein sequence ID" value="KAA3484973.1"/>
    <property type="molecule type" value="Genomic_DNA"/>
</dbReference>
<reference evidence="3" key="1">
    <citation type="journal article" date="2019" name="Plant Biotechnol. J.">
        <title>Genome sequencing of the Australian wild diploid species Gossypium australe highlights disease resistance and delayed gland morphogenesis.</title>
        <authorList>
            <person name="Cai Y."/>
            <person name="Cai X."/>
            <person name="Wang Q."/>
            <person name="Wang P."/>
            <person name="Zhang Y."/>
            <person name="Cai C."/>
            <person name="Xu Y."/>
            <person name="Wang K."/>
            <person name="Zhou Z."/>
            <person name="Wang C."/>
            <person name="Geng S."/>
            <person name="Li B."/>
            <person name="Dong Q."/>
            <person name="Hou Y."/>
            <person name="Wang H."/>
            <person name="Ai P."/>
            <person name="Liu Z."/>
            <person name="Yi F."/>
            <person name="Sun M."/>
            <person name="An G."/>
            <person name="Cheng J."/>
            <person name="Zhang Y."/>
            <person name="Shi Q."/>
            <person name="Xie Y."/>
            <person name="Shi X."/>
            <person name="Chang Y."/>
            <person name="Huang F."/>
            <person name="Chen Y."/>
            <person name="Hong S."/>
            <person name="Mi L."/>
            <person name="Sun Q."/>
            <person name="Zhang L."/>
            <person name="Zhou B."/>
            <person name="Peng R."/>
            <person name="Zhang X."/>
            <person name="Liu F."/>
        </authorList>
    </citation>
    <scope>NUCLEOTIDE SEQUENCE [LARGE SCALE GENOMIC DNA]</scope>
    <source>
        <strain evidence="3">cv. PA1801</strain>
    </source>
</reference>
<accession>A0A5B6WTZ5</accession>
<evidence type="ECO:0000313" key="3">
    <source>
        <dbReference type="Proteomes" id="UP000325315"/>
    </source>
</evidence>
<evidence type="ECO:0000256" key="1">
    <source>
        <dbReference type="SAM" id="SignalP"/>
    </source>
</evidence>
<name>A0A5B6WTZ5_9ROSI</name>
<dbReference type="Proteomes" id="UP000325315">
    <property type="component" value="Unassembled WGS sequence"/>
</dbReference>
<comment type="caution">
    <text evidence="2">The sequence shown here is derived from an EMBL/GenBank/DDBJ whole genome shotgun (WGS) entry which is preliminary data.</text>
</comment>
<organism evidence="2 3">
    <name type="scientific">Gossypium australe</name>
    <dbReference type="NCBI Taxonomy" id="47621"/>
    <lineage>
        <taxon>Eukaryota</taxon>
        <taxon>Viridiplantae</taxon>
        <taxon>Streptophyta</taxon>
        <taxon>Embryophyta</taxon>
        <taxon>Tracheophyta</taxon>
        <taxon>Spermatophyta</taxon>
        <taxon>Magnoliopsida</taxon>
        <taxon>eudicotyledons</taxon>
        <taxon>Gunneridae</taxon>
        <taxon>Pentapetalae</taxon>
        <taxon>rosids</taxon>
        <taxon>malvids</taxon>
        <taxon>Malvales</taxon>
        <taxon>Malvaceae</taxon>
        <taxon>Malvoideae</taxon>
        <taxon>Gossypium</taxon>
    </lineage>
</organism>
<feature type="signal peptide" evidence="1">
    <location>
        <begin position="1"/>
        <end position="19"/>
    </location>
</feature>
<dbReference type="AlphaFoldDB" id="A0A5B6WTZ5"/>
<keyword evidence="3" id="KW-1185">Reference proteome</keyword>
<gene>
    <name evidence="2" type="ORF">EPI10_007023</name>
</gene>
<keyword evidence="1" id="KW-0732">Signal</keyword>
<feature type="chain" id="PRO_5022912704" evidence="1">
    <location>
        <begin position="20"/>
        <end position="63"/>
    </location>
</feature>
<protein>
    <submittedName>
        <fullName evidence="2">Uncharacterized protein</fullName>
    </submittedName>
</protein>
<evidence type="ECO:0000313" key="2">
    <source>
        <dbReference type="EMBL" id="KAA3484973.1"/>
    </source>
</evidence>